<accession>A0A556MML0</accession>
<feature type="domain" description="D-glucuronyl C5-epimerase C-terminal" evidence="1">
    <location>
        <begin position="146"/>
        <end position="318"/>
    </location>
</feature>
<evidence type="ECO:0000259" key="1">
    <source>
        <dbReference type="Pfam" id="PF06662"/>
    </source>
</evidence>
<dbReference type="EMBL" id="VLPL01000008">
    <property type="protein sequence ID" value="TSJ41184.1"/>
    <property type="molecule type" value="Genomic_DNA"/>
</dbReference>
<reference evidence="2 3" key="1">
    <citation type="submission" date="2019-07" db="EMBL/GenBank/DDBJ databases">
        <authorList>
            <person name="Huq M.A."/>
        </authorList>
    </citation>
    <scope>NUCLEOTIDE SEQUENCE [LARGE SCALE GENOMIC DNA]</scope>
    <source>
        <strain evidence="2 3">MAH-3</strain>
    </source>
</reference>
<keyword evidence="3" id="KW-1185">Reference proteome</keyword>
<dbReference type="GO" id="GO:0047464">
    <property type="term" value="F:heparosan-N-sulfate-glucuronate 5-epimerase activity"/>
    <property type="evidence" value="ECO:0007669"/>
    <property type="project" value="InterPro"/>
</dbReference>
<dbReference type="GO" id="GO:0015012">
    <property type="term" value="P:heparan sulfate proteoglycan biosynthetic process"/>
    <property type="evidence" value="ECO:0007669"/>
    <property type="project" value="InterPro"/>
</dbReference>
<name>A0A556MML0_9FLAO</name>
<gene>
    <name evidence="2" type="ORF">FO442_14835</name>
</gene>
<dbReference type="RefSeq" id="WP_144333995.1">
    <property type="nucleotide sequence ID" value="NZ_VLPL01000008.1"/>
</dbReference>
<evidence type="ECO:0000313" key="2">
    <source>
        <dbReference type="EMBL" id="TSJ41184.1"/>
    </source>
</evidence>
<dbReference type="AlphaFoldDB" id="A0A556MML0"/>
<dbReference type="Pfam" id="PF06662">
    <property type="entry name" value="C5-epim_C"/>
    <property type="match status" value="1"/>
</dbReference>
<dbReference type="InterPro" id="IPR012341">
    <property type="entry name" value="6hp_glycosidase-like_sf"/>
</dbReference>
<dbReference type="SUPFAM" id="SSF48208">
    <property type="entry name" value="Six-hairpin glycosidases"/>
    <property type="match status" value="1"/>
</dbReference>
<dbReference type="GO" id="GO:0005975">
    <property type="term" value="P:carbohydrate metabolic process"/>
    <property type="evidence" value="ECO:0007669"/>
    <property type="project" value="InterPro"/>
</dbReference>
<evidence type="ECO:0000313" key="3">
    <source>
        <dbReference type="Proteomes" id="UP000316008"/>
    </source>
</evidence>
<dbReference type="InterPro" id="IPR039721">
    <property type="entry name" value="C5-epimerase"/>
</dbReference>
<protein>
    <recommendedName>
        <fullName evidence="1">D-glucuronyl C5-epimerase C-terminal domain-containing protein</fullName>
    </recommendedName>
</protein>
<dbReference type="Proteomes" id="UP000316008">
    <property type="component" value="Unassembled WGS sequence"/>
</dbReference>
<dbReference type="InterPro" id="IPR008928">
    <property type="entry name" value="6-hairpin_glycosidase_sf"/>
</dbReference>
<dbReference type="PANTHER" id="PTHR13174:SF3">
    <property type="entry name" value="D-GLUCURONYL C5-EPIMERASE"/>
    <property type="match status" value="1"/>
</dbReference>
<sequence>MSRRIKKTPKKIKLLLLIGIIGIVAYSFRQEIDYWVKTISMRNNDPCNQTDYRIDSFQIHHLSASDLPYVTHQTAYSRNEQYDKDSIPLLTMNNKSIYHPVYISQYTLRLIDVFQTTKDRTVLKQIEIIAAKLISLSTCKYNARFFPYSINYQNHPNHFHYHEAPWYSGMAQGQVLSVFSRLYEITRRKQYLTFCHEIFRSLTLLKGKKYTPWVVCSDQNKYLWIEEYPSEKPCFTLNGMIFGIYGVYDYYRITENPQARRILQATLTTVKNNLYKYRNKNEASYYCQVDQMKIMDYHRIVVGQLYQLYKITKDPFFYRQGKIFEADTRGLPK</sequence>
<dbReference type="OrthoDB" id="7888928at2"/>
<comment type="caution">
    <text evidence="2">The sequence shown here is derived from an EMBL/GenBank/DDBJ whole genome shotgun (WGS) entry which is preliminary data.</text>
</comment>
<dbReference type="InterPro" id="IPR010598">
    <property type="entry name" value="C5-epim_C"/>
</dbReference>
<dbReference type="Gene3D" id="1.50.10.10">
    <property type="match status" value="1"/>
</dbReference>
<dbReference type="PANTHER" id="PTHR13174">
    <property type="entry name" value="D-GLUCURONYL C5-EPIMERASE"/>
    <property type="match status" value="1"/>
</dbReference>
<organism evidence="2 3">
    <name type="scientific">Fluviicola chungangensis</name>
    <dbReference type="NCBI Taxonomy" id="2597671"/>
    <lineage>
        <taxon>Bacteria</taxon>
        <taxon>Pseudomonadati</taxon>
        <taxon>Bacteroidota</taxon>
        <taxon>Flavobacteriia</taxon>
        <taxon>Flavobacteriales</taxon>
        <taxon>Crocinitomicaceae</taxon>
        <taxon>Fluviicola</taxon>
    </lineage>
</organism>
<proteinExistence type="predicted"/>